<sequence length="168" mass="19538">MTINITINLCGHHSTNHEEVTKVLRVPTRPRSKRRYDYKKMKSLISFIENLGLSPEEFQEKIRQLRYSRDYTFLSSDERDNNNVNAVKAVDFGLYSALTKAINCDMRSHQNEHHKNLNQLQTSKSGKVEFVERHKKENSKCPRGLRTFVLHDNDDEDDNGGGGYEVPR</sequence>
<dbReference type="Proteomes" id="UP000507222">
    <property type="component" value="Unassembled WGS sequence"/>
</dbReference>
<name>A0A6J5VBM8_PRUAR</name>
<proteinExistence type="predicted"/>
<evidence type="ECO:0000313" key="2">
    <source>
        <dbReference type="Proteomes" id="UP000507222"/>
    </source>
</evidence>
<dbReference type="EMBL" id="CAEKDK010000006">
    <property type="protein sequence ID" value="CAB4285601.1"/>
    <property type="molecule type" value="Genomic_DNA"/>
</dbReference>
<protein>
    <submittedName>
        <fullName evidence="1">Uncharacterized protein</fullName>
    </submittedName>
</protein>
<evidence type="ECO:0000313" key="1">
    <source>
        <dbReference type="EMBL" id="CAB4285601.1"/>
    </source>
</evidence>
<accession>A0A6J5VBM8</accession>
<reference evidence="1 2" key="1">
    <citation type="submission" date="2020-05" db="EMBL/GenBank/DDBJ databases">
        <authorList>
            <person name="Campoy J."/>
            <person name="Schneeberger K."/>
            <person name="Spophaly S."/>
        </authorList>
    </citation>
    <scope>NUCLEOTIDE SEQUENCE [LARGE SCALE GENOMIC DNA]</scope>
    <source>
        <strain evidence="1">PruArmRojPasFocal</strain>
    </source>
</reference>
<dbReference type="AlphaFoldDB" id="A0A6J5VBM8"/>
<organism evidence="1 2">
    <name type="scientific">Prunus armeniaca</name>
    <name type="common">Apricot</name>
    <name type="synonym">Armeniaca vulgaris</name>
    <dbReference type="NCBI Taxonomy" id="36596"/>
    <lineage>
        <taxon>Eukaryota</taxon>
        <taxon>Viridiplantae</taxon>
        <taxon>Streptophyta</taxon>
        <taxon>Embryophyta</taxon>
        <taxon>Tracheophyta</taxon>
        <taxon>Spermatophyta</taxon>
        <taxon>Magnoliopsida</taxon>
        <taxon>eudicotyledons</taxon>
        <taxon>Gunneridae</taxon>
        <taxon>Pentapetalae</taxon>
        <taxon>rosids</taxon>
        <taxon>fabids</taxon>
        <taxon>Rosales</taxon>
        <taxon>Rosaceae</taxon>
        <taxon>Amygdaloideae</taxon>
        <taxon>Amygdaleae</taxon>
        <taxon>Prunus</taxon>
    </lineage>
</organism>
<gene>
    <name evidence="1" type="ORF">CURHAP_LOCUS41444</name>
</gene>